<feature type="domain" description="J" evidence="1">
    <location>
        <begin position="83"/>
        <end position="153"/>
    </location>
</feature>
<dbReference type="RefSeq" id="XP_021843931.1">
    <property type="nucleotide sequence ID" value="XM_021988239.2"/>
</dbReference>
<sequence length="284" mass="32008">MANMTRTAATPIYPFLKSNPKNHQYNNCDNYLLFRNYAPLLSPHQLKPFSLSTSWLSSRLNCGGRDDVWDDDNDNASLSTATAAYSVLGVEAHCSTAQLKAAFRAKVKEFHPDVKSNQHNSDLMIRRVIQAYEMLSNISRSEIIESECLDPFDNPECEAFDTFVNEVLCAGKGCPYSCVKQASHAFTFSSFGTARATYQGVGKAEDYRIQLAVGQCPRSCIHYVTPSQRIILEELLDCILNAPYDTSAEADLLYSLIIKAKFENNRYQKPKKKPKSSTEHIDWF</sequence>
<dbReference type="Proteomes" id="UP000813463">
    <property type="component" value="Chromosome 3"/>
</dbReference>
<dbReference type="AlphaFoldDB" id="A0A9R0I791"/>
<evidence type="ECO:0000313" key="2">
    <source>
        <dbReference type="Proteomes" id="UP000813463"/>
    </source>
</evidence>
<dbReference type="SMART" id="SM00271">
    <property type="entry name" value="DnaJ"/>
    <property type="match status" value="1"/>
</dbReference>
<dbReference type="PROSITE" id="PS50076">
    <property type="entry name" value="DNAJ_2"/>
    <property type="match status" value="1"/>
</dbReference>
<evidence type="ECO:0000259" key="1">
    <source>
        <dbReference type="PROSITE" id="PS50076"/>
    </source>
</evidence>
<reference evidence="2" key="1">
    <citation type="journal article" date="2021" name="Nat. Commun.">
        <title>Genomic analyses provide insights into spinach domestication and the genetic basis of agronomic traits.</title>
        <authorList>
            <person name="Cai X."/>
            <person name="Sun X."/>
            <person name="Xu C."/>
            <person name="Sun H."/>
            <person name="Wang X."/>
            <person name="Ge C."/>
            <person name="Zhang Z."/>
            <person name="Wang Q."/>
            <person name="Fei Z."/>
            <person name="Jiao C."/>
            <person name="Wang Q."/>
        </authorList>
    </citation>
    <scope>NUCLEOTIDE SEQUENCE [LARGE SCALE GENOMIC DNA]</scope>
    <source>
        <strain evidence="2">cv. Varoflay</strain>
    </source>
</reference>
<reference evidence="3" key="2">
    <citation type="submission" date="2025-08" db="UniProtKB">
        <authorList>
            <consortium name="RefSeq"/>
        </authorList>
    </citation>
    <scope>IDENTIFICATION</scope>
    <source>
        <tissue evidence="3">Leaf</tissue>
    </source>
</reference>
<name>A0A9R0I791_SPIOL</name>
<dbReference type="KEGG" id="soe:110783850"/>
<dbReference type="PRINTS" id="PR00625">
    <property type="entry name" value="JDOMAIN"/>
</dbReference>
<dbReference type="InterPro" id="IPR036869">
    <property type="entry name" value="J_dom_sf"/>
</dbReference>
<evidence type="ECO:0000313" key="3">
    <source>
        <dbReference type="RefSeq" id="XP_021843931.1"/>
    </source>
</evidence>
<protein>
    <submittedName>
        <fullName evidence="3">Chaperone protein dnaJ C76, chloroplastic</fullName>
    </submittedName>
</protein>
<dbReference type="PANTHER" id="PTHR45295">
    <property type="entry name" value="CHAPERONE PROTEIN DNAJ C76, CHLOROPLASTIC"/>
    <property type="match status" value="1"/>
</dbReference>
<dbReference type="Gene3D" id="1.10.287.110">
    <property type="entry name" value="DnaJ domain"/>
    <property type="match status" value="1"/>
</dbReference>
<dbReference type="SUPFAM" id="SSF46565">
    <property type="entry name" value="Chaperone J-domain"/>
    <property type="match status" value="1"/>
</dbReference>
<dbReference type="PANTHER" id="PTHR45295:SF3">
    <property type="entry name" value="CHAPERONE DNAJ-DOMAIN SUPERFAMILY PROTEIN"/>
    <property type="match status" value="1"/>
</dbReference>
<dbReference type="Pfam" id="PF00226">
    <property type="entry name" value="DnaJ"/>
    <property type="match status" value="1"/>
</dbReference>
<dbReference type="OrthoDB" id="10250354at2759"/>
<keyword evidence="2" id="KW-1185">Reference proteome</keyword>
<accession>A0A9R0I791</accession>
<organism evidence="2 3">
    <name type="scientific">Spinacia oleracea</name>
    <name type="common">Spinach</name>
    <dbReference type="NCBI Taxonomy" id="3562"/>
    <lineage>
        <taxon>Eukaryota</taxon>
        <taxon>Viridiplantae</taxon>
        <taxon>Streptophyta</taxon>
        <taxon>Embryophyta</taxon>
        <taxon>Tracheophyta</taxon>
        <taxon>Spermatophyta</taxon>
        <taxon>Magnoliopsida</taxon>
        <taxon>eudicotyledons</taxon>
        <taxon>Gunneridae</taxon>
        <taxon>Pentapetalae</taxon>
        <taxon>Caryophyllales</taxon>
        <taxon>Chenopodiaceae</taxon>
        <taxon>Chenopodioideae</taxon>
        <taxon>Anserineae</taxon>
        <taxon>Spinacia</taxon>
    </lineage>
</organism>
<dbReference type="InterPro" id="IPR001623">
    <property type="entry name" value="DnaJ_domain"/>
</dbReference>
<dbReference type="CDD" id="cd06257">
    <property type="entry name" value="DnaJ"/>
    <property type="match status" value="1"/>
</dbReference>
<proteinExistence type="predicted"/>
<gene>
    <name evidence="3" type="primary">LOC110783850</name>
</gene>
<dbReference type="GeneID" id="110783850"/>
<dbReference type="Gene3D" id="3.30.70.20">
    <property type="match status" value="1"/>
</dbReference>